<dbReference type="OrthoDB" id="5450317at2"/>
<dbReference type="Proteomes" id="UP000199220">
    <property type="component" value="Unassembled WGS sequence"/>
</dbReference>
<evidence type="ECO:0000313" key="3">
    <source>
        <dbReference type="EMBL" id="SEE71540.1"/>
    </source>
</evidence>
<dbReference type="SUPFAM" id="SSF51556">
    <property type="entry name" value="Metallo-dependent hydrolases"/>
    <property type="match status" value="1"/>
</dbReference>
<accession>A0A1H5L3M1</accession>
<dbReference type="AlphaFoldDB" id="A0A1H5L3M1"/>
<dbReference type="Pfam" id="PF04909">
    <property type="entry name" value="Amidohydro_2"/>
    <property type="match status" value="1"/>
</dbReference>
<dbReference type="PANTHER" id="PTHR43569:SF2">
    <property type="entry name" value="AMIDOHYDROLASE-RELATED DOMAIN-CONTAINING PROTEIN"/>
    <property type="match status" value="1"/>
</dbReference>
<sequence>MIDAHLHVWDHRRSGYGWLDQAPELLRRDHLPSEALDMLAKHGFARAVLVQADETLTETEYLLELVATEPRFAGAVVYLPLEAPDTVAEHLTSPAAGVVGVRNLTHDRPDPDWILGAEQRRSIDLIGAAGLPLDVVATLPRHRENLLTLARQHPSQTFVLDHLGTPALDGGDAADLWREQLGEIASCPNTVAKVSGIYASGGPASADQMRAVLGTAVELFGPDRLMVGTDWPVCTAFGGAEATLAVLLSAVGELEPDQQTALRTGTAARVYGVPT</sequence>
<organism evidence="3 4">
    <name type="scientific">Ruania alba</name>
    <dbReference type="NCBI Taxonomy" id="648782"/>
    <lineage>
        <taxon>Bacteria</taxon>
        <taxon>Bacillati</taxon>
        <taxon>Actinomycetota</taxon>
        <taxon>Actinomycetes</taxon>
        <taxon>Micrococcales</taxon>
        <taxon>Ruaniaceae</taxon>
        <taxon>Ruania</taxon>
    </lineage>
</organism>
<reference evidence="4" key="1">
    <citation type="submission" date="2016-10" db="EMBL/GenBank/DDBJ databases">
        <authorList>
            <person name="Varghese N."/>
            <person name="Submissions S."/>
        </authorList>
    </citation>
    <scope>NUCLEOTIDE SEQUENCE [LARGE SCALE GENOMIC DNA]</scope>
    <source>
        <strain evidence="4">DSM 21368</strain>
    </source>
</reference>
<dbReference type="Gene3D" id="3.20.20.140">
    <property type="entry name" value="Metal-dependent hydrolases"/>
    <property type="match status" value="1"/>
</dbReference>
<evidence type="ECO:0000256" key="1">
    <source>
        <dbReference type="ARBA" id="ARBA00038310"/>
    </source>
</evidence>
<dbReference type="EMBL" id="FNTX01000002">
    <property type="protein sequence ID" value="SEE71540.1"/>
    <property type="molecule type" value="Genomic_DNA"/>
</dbReference>
<comment type="similarity">
    <text evidence="1">Belongs to the metallo-dependent hydrolases superfamily.</text>
</comment>
<dbReference type="GO" id="GO:0016787">
    <property type="term" value="F:hydrolase activity"/>
    <property type="evidence" value="ECO:0007669"/>
    <property type="project" value="InterPro"/>
</dbReference>
<evidence type="ECO:0000313" key="4">
    <source>
        <dbReference type="Proteomes" id="UP000199220"/>
    </source>
</evidence>
<dbReference type="RefSeq" id="WP_089773528.1">
    <property type="nucleotide sequence ID" value="NZ_FNTX01000002.1"/>
</dbReference>
<dbReference type="InterPro" id="IPR052350">
    <property type="entry name" value="Metallo-dep_Lactonases"/>
</dbReference>
<proteinExistence type="inferred from homology"/>
<feature type="domain" description="Amidohydrolase-related" evidence="2">
    <location>
        <begin position="2"/>
        <end position="272"/>
    </location>
</feature>
<name>A0A1H5L3M1_9MICO</name>
<dbReference type="InterPro" id="IPR006680">
    <property type="entry name" value="Amidohydro-rel"/>
</dbReference>
<dbReference type="STRING" id="648782.SAMN04488554_2594"/>
<protein>
    <submittedName>
        <fullName evidence="3">L-fuconolactonase</fullName>
    </submittedName>
</protein>
<dbReference type="InterPro" id="IPR032466">
    <property type="entry name" value="Metal_Hydrolase"/>
</dbReference>
<keyword evidence="4" id="KW-1185">Reference proteome</keyword>
<evidence type="ECO:0000259" key="2">
    <source>
        <dbReference type="Pfam" id="PF04909"/>
    </source>
</evidence>
<gene>
    <name evidence="3" type="ORF">SAMN04488554_2594</name>
</gene>
<dbReference type="PANTHER" id="PTHR43569">
    <property type="entry name" value="AMIDOHYDROLASE"/>
    <property type="match status" value="1"/>
</dbReference>